<evidence type="ECO:0000256" key="1">
    <source>
        <dbReference type="ARBA" id="ARBA00008918"/>
    </source>
</evidence>
<accession>A0A1W6SPL8</accession>
<dbReference type="Gene3D" id="3.30.530.20">
    <property type="match status" value="1"/>
</dbReference>
<dbReference type="EMBL" id="CP021106">
    <property type="protein sequence ID" value="ARO87731.1"/>
    <property type="molecule type" value="Genomic_DNA"/>
</dbReference>
<dbReference type="CDD" id="cd07817">
    <property type="entry name" value="SRPBCC_8"/>
    <property type="match status" value="1"/>
</dbReference>
<dbReference type="InterPro" id="IPR047137">
    <property type="entry name" value="ORF3"/>
</dbReference>
<dbReference type="InterPro" id="IPR023393">
    <property type="entry name" value="START-like_dom_sf"/>
</dbReference>
<name>A0A1W6SPL8_9PROT</name>
<reference evidence="3 4" key="1">
    <citation type="journal article" date="2015" name="Int. J. Syst. Evol. Microbiol.">
        <title>Nitrosospira lacus sp. nov., a psychrotolerant, ammonia-oxidizing bacterium from sandy lake sediment.</title>
        <authorList>
            <person name="Urakawa H."/>
            <person name="Garcia J.C."/>
            <person name="Nielsen J.L."/>
            <person name="Le V.Q."/>
            <person name="Kozlowski J.A."/>
            <person name="Stein L.Y."/>
            <person name="Lim C.K."/>
            <person name="Pommerening-Roser A."/>
            <person name="Martens-Habbena W."/>
            <person name="Stahl D.A."/>
            <person name="Klotz M.G."/>
        </authorList>
    </citation>
    <scope>NUCLEOTIDE SEQUENCE [LARGE SCALE GENOMIC DNA]</scope>
    <source>
        <strain evidence="3 4">APG3</strain>
    </source>
</reference>
<sequence>MLAKILTIATIAAGGILLSKQLRKSRESGKTTIEESIEVNVPVSTAYNQWTQFEDFPRFMKGVREVRQLDDTHLHWRAEVAGKEEEWDSEITEQIPDKRIAWRSTSGAQNAGVVTFHKISDSTTRIMLQMDYAPKGFIEKAGDAAGVVETETRGDLEDFKKFLEERASETGSWRGSVPQH</sequence>
<organism evidence="3 4">
    <name type="scientific">Nitrosospira lacus</name>
    <dbReference type="NCBI Taxonomy" id="1288494"/>
    <lineage>
        <taxon>Bacteria</taxon>
        <taxon>Pseudomonadati</taxon>
        <taxon>Pseudomonadota</taxon>
        <taxon>Betaproteobacteria</taxon>
        <taxon>Nitrosomonadales</taxon>
        <taxon>Nitrosomonadaceae</taxon>
        <taxon>Nitrosospira</taxon>
    </lineage>
</organism>
<feature type="domain" description="Coenzyme Q-binding protein COQ10 START" evidence="2">
    <location>
        <begin position="39"/>
        <end position="159"/>
    </location>
</feature>
<dbReference type="AlphaFoldDB" id="A0A1W6SPL8"/>
<dbReference type="eggNOG" id="COG5637">
    <property type="taxonomic scope" value="Bacteria"/>
</dbReference>
<dbReference type="KEGG" id="nlc:EBAPG3_008090"/>
<protein>
    <submittedName>
        <fullName evidence="3">Cyclase</fullName>
    </submittedName>
</protein>
<dbReference type="Pfam" id="PF03364">
    <property type="entry name" value="Polyketide_cyc"/>
    <property type="match status" value="1"/>
</dbReference>
<dbReference type="PANTHER" id="PTHR33824:SF7">
    <property type="entry name" value="POLYKETIDE CYCLASE_DEHYDRASE AND LIPID TRANSPORT SUPERFAMILY PROTEIN"/>
    <property type="match status" value="1"/>
</dbReference>
<evidence type="ECO:0000313" key="4">
    <source>
        <dbReference type="Proteomes" id="UP000012179"/>
    </source>
</evidence>
<dbReference type="SUPFAM" id="SSF55961">
    <property type="entry name" value="Bet v1-like"/>
    <property type="match status" value="1"/>
</dbReference>
<comment type="similarity">
    <text evidence="1">Belongs to the ribosome association toxin RatA family.</text>
</comment>
<dbReference type="PANTHER" id="PTHR33824">
    <property type="entry name" value="POLYKETIDE CYCLASE/DEHYDRASE AND LIPID TRANSPORT SUPERFAMILY PROTEIN"/>
    <property type="match status" value="1"/>
</dbReference>
<dbReference type="Proteomes" id="UP000012179">
    <property type="component" value="Chromosome"/>
</dbReference>
<evidence type="ECO:0000259" key="2">
    <source>
        <dbReference type="Pfam" id="PF03364"/>
    </source>
</evidence>
<dbReference type="RefSeq" id="WP_004176969.1">
    <property type="nucleotide sequence ID" value="NZ_CP021106.3"/>
</dbReference>
<keyword evidence="4" id="KW-1185">Reference proteome</keyword>
<dbReference type="OrthoDB" id="3695445at2"/>
<evidence type="ECO:0000313" key="3">
    <source>
        <dbReference type="EMBL" id="ARO87731.1"/>
    </source>
</evidence>
<gene>
    <name evidence="3" type="ORF">EBAPG3_008090</name>
</gene>
<dbReference type="InterPro" id="IPR005031">
    <property type="entry name" value="COQ10_START"/>
</dbReference>
<proteinExistence type="inferred from homology"/>